<feature type="compositionally biased region" description="Low complexity" evidence="1">
    <location>
        <begin position="274"/>
        <end position="288"/>
    </location>
</feature>
<evidence type="ECO:0000256" key="1">
    <source>
        <dbReference type="SAM" id="MobiDB-lite"/>
    </source>
</evidence>
<protein>
    <submittedName>
        <fullName evidence="2">Uncharacterized protein</fullName>
    </submittedName>
</protein>
<comment type="caution">
    <text evidence="2">The sequence shown here is derived from an EMBL/GenBank/DDBJ whole genome shotgun (WGS) entry which is preliminary data.</text>
</comment>
<feature type="compositionally biased region" description="Polar residues" evidence="1">
    <location>
        <begin position="126"/>
        <end position="138"/>
    </location>
</feature>
<gene>
    <name evidence="2" type="ORF">P7K49_027093</name>
</gene>
<feature type="region of interest" description="Disordered" evidence="1">
    <location>
        <begin position="1"/>
        <end position="71"/>
    </location>
</feature>
<keyword evidence="3" id="KW-1185">Reference proteome</keyword>
<accession>A0ABQ9UHD0</accession>
<evidence type="ECO:0000313" key="3">
    <source>
        <dbReference type="Proteomes" id="UP001266305"/>
    </source>
</evidence>
<feature type="region of interest" description="Disordered" evidence="1">
    <location>
        <begin position="198"/>
        <end position="289"/>
    </location>
</feature>
<proteinExistence type="predicted"/>
<feature type="compositionally biased region" description="Pro residues" evidence="1">
    <location>
        <begin position="216"/>
        <end position="225"/>
    </location>
</feature>
<reference evidence="2 3" key="1">
    <citation type="submission" date="2023-05" db="EMBL/GenBank/DDBJ databases">
        <title>B98-5 Cell Line De Novo Hybrid Assembly: An Optical Mapping Approach.</title>
        <authorList>
            <person name="Kananen K."/>
            <person name="Auerbach J.A."/>
            <person name="Kautto E."/>
            <person name="Blachly J.S."/>
        </authorList>
    </citation>
    <scope>NUCLEOTIDE SEQUENCE [LARGE SCALE GENOMIC DNA]</scope>
    <source>
        <strain evidence="2">B95-8</strain>
        <tissue evidence="2">Cell line</tissue>
    </source>
</reference>
<feature type="region of interest" description="Disordered" evidence="1">
    <location>
        <begin position="119"/>
        <end position="164"/>
    </location>
</feature>
<organism evidence="2 3">
    <name type="scientific">Saguinus oedipus</name>
    <name type="common">Cotton-top tamarin</name>
    <name type="synonym">Oedipomidas oedipus</name>
    <dbReference type="NCBI Taxonomy" id="9490"/>
    <lineage>
        <taxon>Eukaryota</taxon>
        <taxon>Metazoa</taxon>
        <taxon>Chordata</taxon>
        <taxon>Craniata</taxon>
        <taxon>Vertebrata</taxon>
        <taxon>Euteleostomi</taxon>
        <taxon>Mammalia</taxon>
        <taxon>Eutheria</taxon>
        <taxon>Euarchontoglires</taxon>
        <taxon>Primates</taxon>
        <taxon>Haplorrhini</taxon>
        <taxon>Platyrrhini</taxon>
        <taxon>Cebidae</taxon>
        <taxon>Callitrichinae</taxon>
        <taxon>Saguinus</taxon>
    </lineage>
</organism>
<sequence>MHDSNFSLTPILAVPGDRCSQDPGAGPPPSPALAGRELTAADAGRPPKSAHPPRASSAVQGPPPPARRPLAGCHVTLRGNQELRGGAGRGLRGGPPGLCIPGLAAGELPPAWGRAGPYLGDWGSAPTPSRTLPPQRSWQPEPGPGPGQGATGQAVGARGGLTSNMSPSKKIIATQETMSATGGLLVLFLRIAMVGPPPAPAGAPPRLCSSQLLTDSPPPSPPPPSGCSLQPRCSRSLGLHFPSHSQYAAAGPPGKKKKSQSAAGASMRTRKTALARAAAAPSSPQRRLGTGGLCRNVSCSPRFAPGGWLGQPETAAGSEGCRPRALPPSRLPVHPGIGCQWPVPHRHFFKSLPPSG</sequence>
<dbReference type="EMBL" id="JASSZA010000013">
    <property type="protein sequence ID" value="KAK2095677.1"/>
    <property type="molecule type" value="Genomic_DNA"/>
</dbReference>
<dbReference type="Proteomes" id="UP001266305">
    <property type="component" value="Unassembled WGS sequence"/>
</dbReference>
<name>A0ABQ9UHD0_SAGOE</name>
<evidence type="ECO:0000313" key="2">
    <source>
        <dbReference type="EMBL" id="KAK2095677.1"/>
    </source>
</evidence>